<dbReference type="Proteomes" id="UP001198862">
    <property type="component" value="Unassembled WGS sequence"/>
</dbReference>
<evidence type="ECO:0000313" key="1">
    <source>
        <dbReference type="EMBL" id="MCC8429475.1"/>
    </source>
</evidence>
<proteinExistence type="predicted"/>
<name>A0ABS8KTR3_9HYPH</name>
<protein>
    <recommendedName>
        <fullName evidence="3">N-acetyltransferase domain-containing protein</fullName>
    </recommendedName>
</protein>
<evidence type="ECO:0000313" key="2">
    <source>
        <dbReference type="Proteomes" id="UP001198862"/>
    </source>
</evidence>
<reference evidence="1 2" key="1">
    <citation type="submission" date="2021-11" db="EMBL/GenBank/DDBJ databases">
        <authorList>
            <person name="Lee D.-H."/>
            <person name="Kim S.-B."/>
        </authorList>
    </citation>
    <scope>NUCLEOTIDE SEQUENCE [LARGE SCALE GENOMIC DNA]</scope>
    <source>
        <strain evidence="1 2">KCTC 52223</strain>
    </source>
</reference>
<keyword evidence="2" id="KW-1185">Reference proteome</keyword>
<accession>A0ABS8KTR3</accession>
<gene>
    <name evidence="1" type="ORF">LJ725_10890</name>
</gene>
<comment type="caution">
    <text evidence="1">The sequence shown here is derived from an EMBL/GenBank/DDBJ whole genome shotgun (WGS) entry which is preliminary data.</text>
</comment>
<sequence>MADIEVRTASHDDIDFITRLSPPGDERLASQARLTVERASTAGNSAILIAVNGDGRRRGYAHLYPETDDSGEEPRHYVVQIAMAYQAERSVSSVLLEEASAWLNKHRHRLATIEVLTEDESGAVIEAGTINPPRPS</sequence>
<organism evidence="1 2">
    <name type="scientific">Reyranella aquatilis</name>
    <dbReference type="NCBI Taxonomy" id="2035356"/>
    <lineage>
        <taxon>Bacteria</taxon>
        <taxon>Pseudomonadati</taxon>
        <taxon>Pseudomonadota</taxon>
        <taxon>Alphaproteobacteria</taxon>
        <taxon>Hyphomicrobiales</taxon>
        <taxon>Reyranellaceae</taxon>
        <taxon>Reyranella</taxon>
    </lineage>
</organism>
<dbReference type="RefSeq" id="WP_230550677.1">
    <property type="nucleotide sequence ID" value="NZ_JAJISD010000004.1"/>
</dbReference>
<dbReference type="Gene3D" id="3.40.630.30">
    <property type="match status" value="1"/>
</dbReference>
<evidence type="ECO:0008006" key="3">
    <source>
        <dbReference type="Google" id="ProtNLM"/>
    </source>
</evidence>
<dbReference type="EMBL" id="JAJISD010000004">
    <property type="protein sequence ID" value="MCC8429475.1"/>
    <property type="molecule type" value="Genomic_DNA"/>
</dbReference>